<organism evidence="1 2">
    <name type="scientific">Bacillus thuringiensis</name>
    <dbReference type="NCBI Taxonomy" id="1428"/>
    <lineage>
        <taxon>Bacteria</taxon>
        <taxon>Bacillati</taxon>
        <taxon>Bacillota</taxon>
        <taxon>Bacilli</taxon>
        <taxon>Bacillales</taxon>
        <taxon>Bacillaceae</taxon>
        <taxon>Bacillus</taxon>
        <taxon>Bacillus cereus group</taxon>
    </lineage>
</organism>
<evidence type="ECO:0000313" key="2">
    <source>
        <dbReference type="Proteomes" id="UP000219897"/>
    </source>
</evidence>
<reference evidence="1 2" key="1">
    <citation type="submission" date="2017-09" db="EMBL/GenBank/DDBJ databases">
        <title>Large-scale bioinformatics analysis of Bacillus genomes uncovers conserved roles of natural products in bacterial physiology.</title>
        <authorList>
            <consortium name="Agbiome Team Llc"/>
            <person name="Bleich R.M."/>
            <person name="Kirk G.J."/>
            <person name="Santa Maria K.C."/>
            <person name="Allen S.E."/>
            <person name="Farag S."/>
            <person name="Shank E.A."/>
            <person name="Bowers A."/>
        </authorList>
    </citation>
    <scope>NUCLEOTIDE SEQUENCE [LARGE SCALE GENOMIC DNA]</scope>
    <source>
        <strain evidence="1 2">AFS005140</strain>
    </source>
</reference>
<name>A0ABD6S7A4_BACTU</name>
<dbReference type="EMBL" id="NTYF01000023">
    <property type="protein sequence ID" value="PER55691.1"/>
    <property type="molecule type" value="Genomic_DNA"/>
</dbReference>
<accession>A0ABD6S7A4</accession>
<comment type="caution">
    <text evidence="1">The sequence shown here is derived from an EMBL/GenBank/DDBJ whole genome shotgun (WGS) entry which is preliminary data.</text>
</comment>
<dbReference type="AlphaFoldDB" id="A0ABD6S7A4"/>
<dbReference type="Proteomes" id="UP000219897">
    <property type="component" value="Unassembled WGS sequence"/>
</dbReference>
<dbReference type="RefSeq" id="WP_098317032.1">
    <property type="nucleotide sequence ID" value="NZ_NTYF01000023.1"/>
</dbReference>
<evidence type="ECO:0000313" key="1">
    <source>
        <dbReference type="EMBL" id="PER55691.1"/>
    </source>
</evidence>
<sequence>MTTLKAYRVLVNETESLFGGTPNGLNYRHVDADTEQEAKADAEKYYGTVVEIEEKTLIGKNTLFTELEDGKEYEILADSDFTNDTLKIKKEGEWVTTTIRGGEFSEEGFTHTYKVQDVFPKIDFLVDTKITDMTLATLEALDCEIYATVSALKEMPQEFVGLVKCL</sequence>
<gene>
    <name evidence="1" type="ORF">CN495_08020</name>
</gene>
<proteinExistence type="predicted"/>
<protein>
    <submittedName>
        <fullName evidence="1">Uncharacterized protein</fullName>
    </submittedName>
</protein>